<comment type="caution">
    <text evidence="2">The sequence shown here is derived from an EMBL/GenBank/DDBJ whole genome shotgun (WGS) entry which is preliminary data.</text>
</comment>
<dbReference type="Proteomes" id="UP000782554">
    <property type="component" value="Unassembled WGS sequence"/>
</dbReference>
<reference evidence="2 3" key="1">
    <citation type="submission" date="2021-08" db="EMBL/GenBank/DDBJ databases">
        <title>Comparative Genomics Analysis of the Genus Qipengyuania Reveals Extensive Genetic Diversity and Metabolic Versatility, Including the Description of Fifteen Novel Species.</title>
        <authorList>
            <person name="Liu Y."/>
        </authorList>
    </citation>
    <scope>NUCLEOTIDE SEQUENCE [LARGE SCALE GENOMIC DNA]</scope>
    <source>
        <strain evidence="2 3">YG27</strain>
    </source>
</reference>
<protein>
    <submittedName>
        <fullName evidence="2">YdeI/OmpD-associated family protein</fullName>
    </submittedName>
</protein>
<evidence type="ECO:0000259" key="1">
    <source>
        <dbReference type="Pfam" id="PF08818"/>
    </source>
</evidence>
<dbReference type="Pfam" id="PF13376">
    <property type="entry name" value="OmdA"/>
    <property type="match status" value="1"/>
</dbReference>
<organism evidence="2 3">
    <name type="scientific">Qipengyuania mesophila</name>
    <dbReference type="NCBI Taxonomy" id="2867246"/>
    <lineage>
        <taxon>Bacteria</taxon>
        <taxon>Pseudomonadati</taxon>
        <taxon>Pseudomonadota</taxon>
        <taxon>Alphaproteobacteria</taxon>
        <taxon>Sphingomonadales</taxon>
        <taxon>Erythrobacteraceae</taxon>
        <taxon>Qipengyuania</taxon>
    </lineage>
</organism>
<dbReference type="Gene3D" id="3.90.1150.200">
    <property type="match status" value="1"/>
</dbReference>
<dbReference type="EMBL" id="JAIGNU010000003">
    <property type="protein sequence ID" value="MBX7502527.1"/>
    <property type="molecule type" value="Genomic_DNA"/>
</dbReference>
<dbReference type="SUPFAM" id="SSF159888">
    <property type="entry name" value="YdhG-like"/>
    <property type="match status" value="1"/>
</dbReference>
<gene>
    <name evidence="2" type="ORF">K3181_13865</name>
</gene>
<evidence type="ECO:0000313" key="2">
    <source>
        <dbReference type="EMBL" id="MBX7502527.1"/>
    </source>
</evidence>
<keyword evidence="3" id="KW-1185">Reference proteome</keyword>
<dbReference type="InterPro" id="IPR014922">
    <property type="entry name" value="YdhG-like"/>
</dbReference>
<name>A0ABS7JY46_9SPHN</name>
<sequence>MKSDPRVDAYIAKAAPFAQPILTRIREVAHAALPEGEEGIKWGMPHFMLGGKNVAGMSAFKAHCAFVVHGEGRKGAKEGMGGHGKIADLDDLPPREEMIASIAAAAERVATQGSATAGTKRTPKPELPVPDDLAAALEERPEAKTVFTDFAPSHRRDYIEWITEAKRETTRANRLAQAVEWIAEGKRRNWKYENC</sequence>
<accession>A0ABS7JY46</accession>
<feature type="domain" description="YdhG-like" evidence="1">
    <location>
        <begin position="19"/>
        <end position="102"/>
    </location>
</feature>
<evidence type="ECO:0000313" key="3">
    <source>
        <dbReference type="Proteomes" id="UP000782554"/>
    </source>
</evidence>
<proteinExistence type="predicted"/>
<dbReference type="RefSeq" id="WP_221603709.1">
    <property type="nucleotide sequence ID" value="NZ_JAIGNU010000003.1"/>
</dbReference>
<dbReference type="Pfam" id="PF08818">
    <property type="entry name" value="DUF1801"/>
    <property type="match status" value="1"/>
</dbReference>